<keyword evidence="1" id="KW-1133">Transmembrane helix</keyword>
<dbReference type="AlphaFoldDB" id="A0A926EKZ9"/>
<feature type="transmembrane region" description="Helical" evidence="1">
    <location>
        <begin position="64"/>
        <end position="84"/>
    </location>
</feature>
<dbReference type="EMBL" id="JACRSY010000069">
    <property type="protein sequence ID" value="MBC8581656.1"/>
    <property type="molecule type" value="Genomic_DNA"/>
</dbReference>
<accession>A0A926EKZ9</accession>
<evidence type="ECO:0000256" key="1">
    <source>
        <dbReference type="SAM" id="Phobius"/>
    </source>
</evidence>
<comment type="caution">
    <text evidence="2">The sequence shown here is derived from an EMBL/GenBank/DDBJ whole genome shotgun (WGS) entry which is preliminary data.</text>
</comment>
<feature type="transmembrane region" description="Helical" evidence="1">
    <location>
        <begin position="37"/>
        <end position="57"/>
    </location>
</feature>
<dbReference type="RefSeq" id="WP_249334687.1">
    <property type="nucleotide sequence ID" value="NZ_JACRSY010000069.1"/>
</dbReference>
<keyword evidence="3" id="KW-1185">Reference proteome</keyword>
<evidence type="ECO:0000313" key="3">
    <source>
        <dbReference type="Proteomes" id="UP000655830"/>
    </source>
</evidence>
<dbReference type="Proteomes" id="UP000655830">
    <property type="component" value="Unassembled WGS sequence"/>
</dbReference>
<keyword evidence="1" id="KW-0472">Membrane</keyword>
<feature type="transmembrane region" description="Helical" evidence="1">
    <location>
        <begin position="12"/>
        <end position="31"/>
    </location>
</feature>
<reference evidence="2" key="1">
    <citation type="submission" date="2020-08" db="EMBL/GenBank/DDBJ databases">
        <title>Genome public.</title>
        <authorList>
            <person name="Liu C."/>
            <person name="Sun Q."/>
        </authorList>
    </citation>
    <scope>NUCLEOTIDE SEQUENCE</scope>
    <source>
        <strain evidence="2">NSJ-12</strain>
    </source>
</reference>
<protein>
    <submittedName>
        <fullName evidence="2">Uncharacterized protein</fullName>
    </submittedName>
</protein>
<keyword evidence="1" id="KW-0812">Transmembrane</keyword>
<name>A0A926EKZ9_9FIRM</name>
<gene>
    <name evidence="2" type="ORF">H8718_19440</name>
</gene>
<organism evidence="2 3">
    <name type="scientific">Zhenhengia yiwuensis</name>
    <dbReference type="NCBI Taxonomy" id="2763666"/>
    <lineage>
        <taxon>Bacteria</taxon>
        <taxon>Bacillati</taxon>
        <taxon>Bacillota</taxon>
        <taxon>Clostridia</taxon>
        <taxon>Lachnospirales</taxon>
        <taxon>Lachnospiraceae</taxon>
        <taxon>Zhenhengia</taxon>
    </lineage>
</organism>
<proteinExistence type="predicted"/>
<sequence>MDTFKTLSKYVHILYYITALVVFVDFILMMIAPNFQIGIAGTAAVLGSILGLASIFLAIKEKSFLKLIIDLIIPVGLFLIFLFGPGI</sequence>
<evidence type="ECO:0000313" key="2">
    <source>
        <dbReference type="EMBL" id="MBC8581656.1"/>
    </source>
</evidence>